<feature type="compositionally biased region" description="Low complexity" evidence="1">
    <location>
        <begin position="11"/>
        <end position="31"/>
    </location>
</feature>
<sequence length="69" mass="7154">VQLRPAQLVPAASTTSSSSTMATTTTQSTASCTPVGHDTFLSLNGSAPAAWTLHQYSYTTVSTSAIIMF</sequence>
<protein>
    <submittedName>
        <fullName evidence="2">Uncharacterized protein</fullName>
    </submittedName>
</protein>
<accession>A0A8S3F645</accession>
<feature type="region of interest" description="Disordered" evidence="1">
    <location>
        <begin position="1"/>
        <end position="31"/>
    </location>
</feature>
<evidence type="ECO:0000256" key="1">
    <source>
        <dbReference type="SAM" id="MobiDB-lite"/>
    </source>
</evidence>
<comment type="caution">
    <text evidence="2">The sequence shown here is derived from an EMBL/GenBank/DDBJ whole genome shotgun (WGS) entry which is preliminary data.</text>
</comment>
<evidence type="ECO:0000313" key="2">
    <source>
        <dbReference type="EMBL" id="CAF5104647.1"/>
    </source>
</evidence>
<proteinExistence type="predicted"/>
<reference evidence="2" key="1">
    <citation type="submission" date="2021-02" db="EMBL/GenBank/DDBJ databases">
        <authorList>
            <person name="Nowell W R."/>
        </authorList>
    </citation>
    <scope>NUCLEOTIDE SEQUENCE</scope>
</reference>
<evidence type="ECO:0000313" key="3">
    <source>
        <dbReference type="Proteomes" id="UP000681967"/>
    </source>
</evidence>
<feature type="non-terminal residue" evidence="2">
    <location>
        <position position="1"/>
    </location>
</feature>
<gene>
    <name evidence="2" type="ORF">BYL167_LOCUS64831</name>
</gene>
<dbReference type="AlphaFoldDB" id="A0A8S3F645"/>
<name>A0A8S3F645_9BILA</name>
<organism evidence="2 3">
    <name type="scientific">Rotaria magnacalcarata</name>
    <dbReference type="NCBI Taxonomy" id="392030"/>
    <lineage>
        <taxon>Eukaryota</taxon>
        <taxon>Metazoa</taxon>
        <taxon>Spiralia</taxon>
        <taxon>Gnathifera</taxon>
        <taxon>Rotifera</taxon>
        <taxon>Eurotatoria</taxon>
        <taxon>Bdelloidea</taxon>
        <taxon>Philodinida</taxon>
        <taxon>Philodinidae</taxon>
        <taxon>Rotaria</taxon>
    </lineage>
</organism>
<dbReference type="EMBL" id="CAJOBH010239654">
    <property type="protein sequence ID" value="CAF5104647.1"/>
    <property type="molecule type" value="Genomic_DNA"/>
</dbReference>
<dbReference type="Proteomes" id="UP000681967">
    <property type="component" value="Unassembled WGS sequence"/>
</dbReference>